<dbReference type="Proteomes" id="UP000887013">
    <property type="component" value="Unassembled WGS sequence"/>
</dbReference>
<dbReference type="AlphaFoldDB" id="A0A8X6QU67"/>
<organism evidence="1 2">
    <name type="scientific">Nephila pilipes</name>
    <name type="common">Giant wood spider</name>
    <name type="synonym">Nephila maculata</name>
    <dbReference type="NCBI Taxonomy" id="299642"/>
    <lineage>
        <taxon>Eukaryota</taxon>
        <taxon>Metazoa</taxon>
        <taxon>Ecdysozoa</taxon>
        <taxon>Arthropoda</taxon>
        <taxon>Chelicerata</taxon>
        <taxon>Arachnida</taxon>
        <taxon>Araneae</taxon>
        <taxon>Araneomorphae</taxon>
        <taxon>Entelegynae</taxon>
        <taxon>Araneoidea</taxon>
        <taxon>Nephilidae</taxon>
        <taxon>Nephila</taxon>
    </lineage>
</organism>
<reference evidence="1" key="1">
    <citation type="submission" date="2020-08" db="EMBL/GenBank/DDBJ databases">
        <title>Multicomponent nature underlies the extraordinary mechanical properties of spider dragline silk.</title>
        <authorList>
            <person name="Kono N."/>
            <person name="Nakamura H."/>
            <person name="Mori M."/>
            <person name="Yoshida Y."/>
            <person name="Ohtoshi R."/>
            <person name="Malay A.D."/>
            <person name="Moran D.A.P."/>
            <person name="Tomita M."/>
            <person name="Numata K."/>
            <person name="Arakawa K."/>
        </authorList>
    </citation>
    <scope>NUCLEOTIDE SEQUENCE</scope>
</reference>
<sequence length="85" mass="9670">MAQILAEEAAQLRAARREDARLRAWRSHSAASDLLLSQQDERNKLSDPFSHKSLRLLVKTHLHPNSALFQSIQSNEERVHDTSAI</sequence>
<comment type="caution">
    <text evidence="1">The sequence shown here is derived from an EMBL/GenBank/DDBJ whole genome shotgun (WGS) entry which is preliminary data.</text>
</comment>
<evidence type="ECO:0000313" key="2">
    <source>
        <dbReference type="Proteomes" id="UP000887013"/>
    </source>
</evidence>
<accession>A0A8X6QU67</accession>
<name>A0A8X6QU67_NEPPI</name>
<proteinExistence type="predicted"/>
<gene>
    <name evidence="1" type="ORF">NPIL_591141</name>
</gene>
<evidence type="ECO:0000313" key="1">
    <source>
        <dbReference type="EMBL" id="GFU36981.1"/>
    </source>
</evidence>
<protein>
    <submittedName>
        <fullName evidence="1">Uncharacterized protein</fullName>
    </submittedName>
</protein>
<dbReference type="EMBL" id="BMAW01034875">
    <property type="protein sequence ID" value="GFU36981.1"/>
    <property type="molecule type" value="Genomic_DNA"/>
</dbReference>
<keyword evidence="2" id="KW-1185">Reference proteome</keyword>